<dbReference type="PROSITE" id="PS00523">
    <property type="entry name" value="SULFATASE_1"/>
    <property type="match status" value="1"/>
</dbReference>
<evidence type="ECO:0000256" key="1">
    <source>
        <dbReference type="ARBA" id="ARBA00008779"/>
    </source>
</evidence>
<evidence type="ECO:0000256" key="4">
    <source>
        <dbReference type="ARBA" id="ARBA00022837"/>
    </source>
</evidence>
<dbReference type="InterPro" id="IPR024607">
    <property type="entry name" value="Sulfatase_CS"/>
</dbReference>
<reference evidence="7" key="1">
    <citation type="submission" date="2019-02" db="EMBL/GenBank/DDBJ databases">
        <title>Deep-cultivation of Planctomycetes and their phenomic and genomic characterization uncovers novel biology.</title>
        <authorList>
            <person name="Wiegand S."/>
            <person name="Jogler M."/>
            <person name="Boedeker C."/>
            <person name="Pinto D."/>
            <person name="Vollmers J."/>
            <person name="Rivas-Marin E."/>
            <person name="Kohn T."/>
            <person name="Peeters S.H."/>
            <person name="Heuer A."/>
            <person name="Rast P."/>
            <person name="Oberbeckmann S."/>
            <person name="Bunk B."/>
            <person name="Jeske O."/>
            <person name="Meyerdierks A."/>
            <person name="Storesund J.E."/>
            <person name="Kallscheuer N."/>
            <person name="Luecker S."/>
            <person name="Lage O.M."/>
            <person name="Pohl T."/>
            <person name="Merkel B.J."/>
            <person name="Hornburger P."/>
            <person name="Mueller R.-W."/>
            <person name="Bruemmer F."/>
            <person name="Labrenz M."/>
            <person name="Spormann A.M."/>
            <person name="Op den Camp H."/>
            <person name="Overmann J."/>
            <person name="Amann R."/>
            <person name="Jetten M.S.M."/>
            <person name="Mascher T."/>
            <person name="Medema M.H."/>
            <person name="Devos D.P."/>
            <person name="Kaster A.-K."/>
            <person name="Ovreas L."/>
            <person name="Rohde M."/>
            <person name="Galperin M.Y."/>
            <person name="Jogler C."/>
        </authorList>
    </citation>
    <scope>NUCLEOTIDE SEQUENCE [LARGE SCALE GENOMIC DNA]</scope>
    <source>
        <strain evidence="7">Pan97</strain>
    </source>
</reference>
<dbReference type="Pfam" id="PF00884">
    <property type="entry name" value="Sulfatase"/>
    <property type="match status" value="1"/>
</dbReference>
<dbReference type="EMBL" id="CP036289">
    <property type="protein sequence ID" value="QDU75835.1"/>
    <property type="molecule type" value="Genomic_DNA"/>
</dbReference>
<keyword evidence="2" id="KW-0479">Metal-binding</keyword>
<dbReference type="Proteomes" id="UP000318626">
    <property type="component" value="Chromosome"/>
</dbReference>
<dbReference type="GO" id="GO:0004065">
    <property type="term" value="F:arylsulfatase activity"/>
    <property type="evidence" value="ECO:0007669"/>
    <property type="project" value="UniProtKB-EC"/>
</dbReference>
<name>A0A518C9D6_9BACT</name>
<dbReference type="Gene3D" id="3.40.720.10">
    <property type="entry name" value="Alkaline Phosphatase, subunit A"/>
    <property type="match status" value="1"/>
</dbReference>
<dbReference type="InterPro" id="IPR017850">
    <property type="entry name" value="Alkaline_phosphatase_core_sf"/>
</dbReference>
<dbReference type="GO" id="GO:0046872">
    <property type="term" value="F:metal ion binding"/>
    <property type="evidence" value="ECO:0007669"/>
    <property type="project" value="UniProtKB-KW"/>
</dbReference>
<dbReference type="Gene3D" id="3.30.1120.10">
    <property type="match status" value="1"/>
</dbReference>
<accession>A0A518C9D6</accession>
<keyword evidence="4" id="KW-0106">Calcium</keyword>
<comment type="similarity">
    <text evidence="1">Belongs to the sulfatase family.</text>
</comment>
<evidence type="ECO:0000256" key="2">
    <source>
        <dbReference type="ARBA" id="ARBA00022723"/>
    </source>
</evidence>
<dbReference type="PANTHER" id="PTHR42693">
    <property type="entry name" value="ARYLSULFATASE FAMILY MEMBER"/>
    <property type="match status" value="1"/>
</dbReference>
<dbReference type="InterPro" id="IPR000917">
    <property type="entry name" value="Sulfatase_N"/>
</dbReference>
<dbReference type="KEGG" id="bvo:Pan97_28770"/>
<dbReference type="PANTHER" id="PTHR42693:SF53">
    <property type="entry name" value="ENDO-4-O-SULFATASE"/>
    <property type="match status" value="1"/>
</dbReference>
<protein>
    <submittedName>
        <fullName evidence="6">Arylsulfatase</fullName>
        <ecNumber evidence="6">3.1.6.1</ecNumber>
    </submittedName>
</protein>
<sequence length="482" mass="53400">MNCPPVISMKPWVNAAMTVLAWLTLGGALTVAETRPNIVLVMADDQGWGQMGYNGHPHLRTPNFDAMADSGIRFNRFYAAASTCSPTRASVLTGRTPQRTGVPAIGNRLCLQEKTLPQALKRAGYATAHFGKWHLNGVGGPGVPILKDDPNHPGHYGFDEWLSVTNFFDRDPLMSHNGEFVAMEGDSSILLVSEALQFMKRQNGPFLAVIWYGSPHFPFVADAQDRAGFPETKRDRLANHLGEIVAIDRSIGMLRQGLRNLKIEEDTIVWYCSDNGGLPDDPDSVGHLQGNKGSLLEGGIRVPGIIEWPGHIKPTVTDFPASTMDIMPTIVDLLDLPSDSQFEVRDGESIASLFDGQTPQRQHSIPFTAKALALIDGDFKLWSAGKRNSPWKLFDLAADPGETKDVSAEHPARFEAMKSEIAEMLESIEKSAEGGDYPEGTVLQPRRHERWFEMESYQPHLPTFAKLKPDFNWKINEEDEEE</sequence>
<evidence type="ECO:0000256" key="3">
    <source>
        <dbReference type="ARBA" id="ARBA00022801"/>
    </source>
</evidence>
<organism evidence="6 7">
    <name type="scientific">Bremerella volcania</name>
    <dbReference type="NCBI Taxonomy" id="2527984"/>
    <lineage>
        <taxon>Bacteria</taxon>
        <taxon>Pseudomonadati</taxon>
        <taxon>Planctomycetota</taxon>
        <taxon>Planctomycetia</taxon>
        <taxon>Pirellulales</taxon>
        <taxon>Pirellulaceae</taxon>
        <taxon>Bremerella</taxon>
    </lineage>
</organism>
<proteinExistence type="inferred from homology"/>
<dbReference type="InterPro" id="IPR050738">
    <property type="entry name" value="Sulfatase"/>
</dbReference>
<evidence type="ECO:0000313" key="6">
    <source>
        <dbReference type="EMBL" id="QDU75835.1"/>
    </source>
</evidence>
<evidence type="ECO:0000259" key="5">
    <source>
        <dbReference type="Pfam" id="PF00884"/>
    </source>
</evidence>
<keyword evidence="3 6" id="KW-0378">Hydrolase</keyword>
<dbReference type="AlphaFoldDB" id="A0A518C9D6"/>
<evidence type="ECO:0000313" key="7">
    <source>
        <dbReference type="Proteomes" id="UP000318626"/>
    </source>
</evidence>
<feature type="domain" description="Sulfatase N-terminal" evidence="5">
    <location>
        <begin position="36"/>
        <end position="335"/>
    </location>
</feature>
<gene>
    <name evidence="6" type="primary">atsA_38</name>
    <name evidence="6" type="ORF">Pan97_28770</name>
</gene>
<keyword evidence="7" id="KW-1185">Reference proteome</keyword>
<dbReference type="RefSeq" id="WP_196782105.1">
    <property type="nucleotide sequence ID" value="NZ_CP036289.1"/>
</dbReference>
<dbReference type="EC" id="3.1.6.1" evidence="6"/>
<dbReference type="SUPFAM" id="SSF53649">
    <property type="entry name" value="Alkaline phosphatase-like"/>
    <property type="match status" value="1"/>
</dbReference>